<dbReference type="AlphaFoldDB" id="A0A1Y3YXW4"/>
<dbReference type="PANTHER" id="PTHR11361:SF99">
    <property type="entry name" value="DNA MISMATCH REPAIR PROTEIN"/>
    <property type="match status" value="1"/>
</dbReference>
<dbReference type="InterPro" id="IPR027417">
    <property type="entry name" value="P-loop_NTPase"/>
</dbReference>
<evidence type="ECO:0000256" key="4">
    <source>
        <dbReference type="SAM" id="Coils"/>
    </source>
</evidence>
<evidence type="ECO:0000259" key="6">
    <source>
        <dbReference type="SMART" id="SM00534"/>
    </source>
</evidence>
<dbReference type="InterPro" id="IPR045076">
    <property type="entry name" value="MutS"/>
</dbReference>
<name>A0A1Y3YXW4_9BACE</name>
<evidence type="ECO:0000313" key="7">
    <source>
        <dbReference type="EMBL" id="OUO02686.1"/>
    </source>
</evidence>
<keyword evidence="3" id="KW-0238">DNA-binding</keyword>
<keyword evidence="5" id="KW-0472">Membrane</keyword>
<dbReference type="InterPro" id="IPR007696">
    <property type="entry name" value="DNA_mismatch_repair_MutS_core"/>
</dbReference>
<gene>
    <name evidence="7" type="ORF">B5F97_04065</name>
</gene>
<dbReference type="Pfam" id="PF00488">
    <property type="entry name" value="MutS_V"/>
    <property type="match status" value="1"/>
</dbReference>
<keyword evidence="2" id="KW-0067">ATP-binding</keyword>
<feature type="transmembrane region" description="Helical" evidence="5">
    <location>
        <begin position="244"/>
        <end position="262"/>
    </location>
</feature>
<evidence type="ECO:0000256" key="5">
    <source>
        <dbReference type="SAM" id="Phobius"/>
    </source>
</evidence>
<evidence type="ECO:0000313" key="8">
    <source>
        <dbReference type="Proteomes" id="UP000195386"/>
    </source>
</evidence>
<organism evidence="7 8">
    <name type="scientific">Bacteroides clarus</name>
    <dbReference type="NCBI Taxonomy" id="626929"/>
    <lineage>
        <taxon>Bacteria</taxon>
        <taxon>Pseudomonadati</taxon>
        <taxon>Bacteroidota</taxon>
        <taxon>Bacteroidia</taxon>
        <taxon>Bacteroidales</taxon>
        <taxon>Bacteroidaceae</taxon>
        <taxon>Bacteroides</taxon>
    </lineage>
</organism>
<evidence type="ECO:0000256" key="1">
    <source>
        <dbReference type="ARBA" id="ARBA00022741"/>
    </source>
</evidence>
<keyword evidence="4" id="KW-0175">Coiled coil</keyword>
<dbReference type="GO" id="GO:0006298">
    <property type="term" value="P:mismatch repair"/>
    <property type="evidence" value="ECO:0007669"/>
    <property type="project" value="InterPro"/>
</dbReference>
<dbReference type="Proteomes" id="UP000195386">
    <property type="component" value="Unassembled WGS sequence"/>
</dbReference>
<reference evidence="8" key="1">
    <citation type="submission" date="2017-04" db="EMBL/GenBank/DDBJ databases">
        <title>Function of individual gut microbiota members based on whole genome sequencing of pure cultures obtained from chicken caecum.</title>
        <authorList>
            <person name="Medvecky M."/>
            <person name="Cejkova D."/>
            <person name="Polansky O."/>
            <person name="Karasova D."/>
            <person name="Kubasova T."/>
            <person name="Cizek A."/>
            <person name="Rychlik I."/>
        </authorList>
    </citation>
    <scope>NUCLEOTIDE SEQUENCE [LARGE SCALE GENOMIC DNA]</scope>
    <source>
        <strain evidence="8">An43</strain>
    </source>
</reference>
<dbReference type="SUPFAM" id="SSF52540">
    <property type="entry name" value="P-loop containing nucleoside triphosphate hydrolases"/>
    <property type="match status" value="1"/>
</dbReference>
<protein>
    <recommendedName>
        <fullName evidence="6">DNA mismatch repair proteins mutS family domain-containing protein</fullName>
    </recommendedName>
</protein>
<dbReference type="CDD" id="cd03283">
    <property type="entry name" value="ABC_MutS-like"/>
    <property type="match status" value="1"/>
</dbReference>
<dbReference type="FunFam" id="3.40.50.300:FF:001552">
    <property type="entry name" value="Mismatch repair ATPase (MutS family)"/>
    <property type="match status" value="1"/>
</dbReference>
<dbReference type="GO" id="GO:0005524">
    <property type="term" value="F:ATP binding"/>
    <property type="evidence" value="ECO:0007669"/>
    <property type="project" value="UniProtKB-KW"/>
</dbReference>
<keyword evidence="5" id="KW-0812">Transmembrane</keyword>
<keyword evidence="1" id="KW-0547">Nucleotide-binding</keyword>
<accession>A0A1Y3YXW4</accession>
<feature type="transmembrane region" description="Helical" evidence="5">
    <location>
        <begin position="29"/>
        <end position="48"/>
    </location>
</feature>
<dbReference type="PANTHER" id="PTHR11361">
    <property type="entry name" value="DNA MISMATCH REPAIR PROTEIN MUTS FAMILY MEMBER"/>
    <property type="match status" value="1"/>
</dbReference>
<dbReference type="SUPFAM" id="SSF48334">
    <property type="entry name" value="DNA repair protein MutS, domain III"/>
    <property type="match status" value="1"/>
</dbReference>
<evidence type="ECO:0000256" key="2">
    <source>
        <dbReference type="ARBA" id="ARBA00022840"/>
    </source>
</evidence>
<dbReference type="RefSeq" id="WP_087425491.1">
    <property type="nucleotide sequence ID" value="NZ_NFII01000002.1"/>
</dbReference>
<dbReference type="GO" id="GO:0140664">
    <property type="term" value="F:ATP-dependent DNA damage sensor activity"/>
    <property type="evidence" value="ECO:0007669"/>
    <property type="project" value="InterPro"/>
</dbReference>
<dbReference type="InterPro" id="IPR000432">
    <property type="entry name" value="DNA_mismatch_repair_MutS_C"/>
</dbReference>
<feature type="coiled-coil region" evidence="4">
    <location>
        <begin position="1"/>
        <end position="28"/>
    </location>
</feature>
<dbReference type="Gene3D" id="3.40.50.300">
    <property type="entry name" value="P-loop containing nucleotide triphosphate hydrolases"/>
    <property type="match status" value="1"/>
</dbReference>
<feature type="transmembrane region" description="Helical" evidence="5">
    <location>
        <begin position="54"/>
        <end position="73"/>
    </location>
</feature>
<feature type="domain" description="DNA mismatch repair proteins mutS family" evidence="6">
    <location>
        <begin position="450"/>
        <end position="628"/>
    </location>
</feature>
<evidence type="ECO:0000256" key="3">
    <source>
        <dbReference type="ARBA" id="ARBA00023125"/>
    </source>
</evidence>
<dbReference type="Pfam" id="PF05192">
    <property type="entry name" value="MutS_III"/>
    <property type="match status" value="1"/>
</dbReference>
<feature type="transmembrane region" description="Helical" evidence="5">
    <location>
        <begin position="217"/>
        <end position="238"/>
    </location>
</feature>
<proteinExistence type="predicted"/>
<sequence>MESIENIKSTYRRIADEAQQKLNKVQRQIYRIGTLRLLLFIAGVAGLICFRAESWAVLAGIALVTLLPFILLIKYHNRLFHRKDYLEKKIEVNRQELAALDYDTSCFDSGEEFTDPAHLYAYDLDVFGAHSLFQYVNRTCTEPGKRLLADWLGRHLEKKEEIQERQAAVRELAPALKFRQRFRVLGLLHKGKAADETELKAWAASPGVFRRNRFLRVLPIIVTGINSVCLLSVVAGYLPTSIWGIIWTLFVTAGFAFTGKITRMQAVYGKKLQILGTYAGLLKLMEARPMQCGLLKSIKEEIGGEQRKASLSISRLSKLMNELDQRNNVFMYVILNGLFFWELRQVMRIEAWKEQYAGELPHWLDALGQMDALNSLATFAYNHPGYSYPTLLDKADMIAAKAGIPSGAKGADTENTDGNAHFMLRAKALGHPLMHRDRCVRNDIDMEKRPFFIIITGANMAGKSTYLRTIGINYLLACTGMPVCAEEMEVYPARLITSLRTSDSLTDNESYFFAELKRLKLIIDKLQSGEELFIILDEILKGTNSMDKQKGSFALIKQFMTLQANGIIATHDLLLGTLIDLFPKNIRNCRFEADITDNELTFSYRLRPGVAQNMNACFLMKKMGIAVTD</sequence>
<keyword evidence="5" id="KW-1133">Transmembrane helix</keyword>
<comment type="caution">
    <text evidence="7">The sequence shown here is derived from an EMBL/GenBank/DDBJ whole genome shotgun (WGS) entry which is preliminary data.</text>
</comment>
<dbReference type="GO" id="GO:0030983">
    <property type="term" value="F:mismatched DNA binding"/>
    <property type="evidence" value="ECO:0007669"/>
    <property type="project" value="InterPro"/>
</dbReference>
<dbReference type="Gene3D" id="1.10.1420.10">
    <property type="match status" value="1"/>
</dbReference>
<dbReference type="InterPro" id="IPR036187">
    <property type="entry name" value="DNA_mismatch_repair_MutS_sf"/>
</dbReference>
<dbReference type="EMBL" id="NFII01000002">
    <property type="protein sequence ID" value="OUO02686.1"/>
    <property type="molecule type" value="Genomic_DNA"/>
</dbReference>
<dbReference type="GO" id="GO:0005829">
    <property type="term" value="C:cytosol"/>
    <property type="evidence" value="ECO:0007669"/>
    <property type="project" value="TreeGrafter"/>
</dbReference>
<dbReference type="SMART" id="SM00534">
    <property type="entry name" value="MUTSac"/>
    <property type="match status" value="1"/>
</dbReference>